<reference evidence="7 8" key="1">
    <citation type="submission" date="2020-08" db="EMBL/GenBank/DDBJ databases">
        <title>Plant Genome Project.</title>
        <authorList>
            <person name="Zhang R.-G."/>
        </authorList>
    </citation>
    <scope>NUCLEOTIDE SEQUENCE [LARGE SCALE GENOMIC DNA]</scope>
    <source>
        <tissue evidence="7">Rhizome</tissue>
    </source>
</reference>
<dbReference type="Proteomes" id="UP000734854">
    <property type="component" value="Unassembled WGS sequence"/>
</dbReference>
<accession>A0A8J5H9K9</accession>
<protein>
    <submittedName>
        <fullName evidence="7">Uncharacterized protein</fullName>
    </submittedName>
</protein>
<comment type="similarity">
    <text evidence="2">Belongs to the major facilitator superfamily. Proton-dependent oligopeptide transporter (POT/PTR) (TC 2.A.17) family.</text>
</comment>
<evidence type="ECO:0000256" key="2">
    <source>
        <dbReference type="ARBA" id="ARBA00005982"/>
    </source>
</evidence>
<dbReference type="Gene3D" id="1.20.1250.20">
    <property type="entry name" value="MFS general substrate transporter like domains"/>
    <property type="match status" value="1"/>
</dbReference>
<feature type="transmembrane region" description="Helical" evidence="6">
    <location>
        <begin position="413"/>
        <end position="433"/>
    </location>
</feature>
<dbReference type="GO" id="GO:0016020">
    <property type="term" value="C:membrane"/>
    <property type="evidence" value="ECO:0007669"/>
    <property type="project" value="UniProtKB-SubCell"/>
</dbReference>
<dbReference type="InterPro" id="IPR000109">
    <property type="entry name" value="POT_fam"/>
</dbReference>
<evidence type="ECO:0000313" key="7">
    <source>
        <dbReference type="EMBL" id="KAG6522352.1"/>
    </source>
</evidence>
<dbReference type="PANTHER" id="PTHR11654">
    <property type="entry name" value="OLIGOPEPTIDE TRANSPORTER-RELATED"/>
    <property type="match status" value="1"/>
</dbReference>
<evidence type="ECO:0000256" key="4">
    <source>
        <dbReference type="ARBA" id="ARBA00022989"/>
    </source>
</evidence>
<dbReference type="Pfam" id="PF00854">
    <property type="entry name" value="PTR2"/>
    <property type="match status" value="1"/>
</dbReference>
<feature type="transmembrane region" description="Helical" evidence="6">
    <location>
        <begin position="334"/>
        <end position="355"/>
    </location>
</feature>
<name>A0A8J5H9K9_ZINOF</name>
<dbReference type="EMBL" id="JACMSC010000005">
    <property type="protein sequence ID" value="KAG6522352.1"/>
    <property type="molecule type" value="Genomic_DNA"/>
</dbReference>
<evidence type="ECO:0000256" key="5">
    <source>
        <dbReference type="ARBA" id="ARBA00023136"/>
    </source>
</evidence>
<sequence length="748" mass="83359">MIEGRFVNDQAMNQPMSKKRRGGWLSAILLLLNQGLATIGFVGVEVNLVLFCTRVLRQSNADAANTFSRWMGTVHLFSLAGAFLSDAYLGRYYTCALFQPVLVIGLVALSLTTSFLLLKPHGCGTMDFFCHQPSTFESAMFYLSIYLIALGSGAYEPSLATFGSDQLDDHGDDDEENPNISSKQQSFYSYFYVATNLGSLVAETIIAYIENTGQWTLGFYISAACAVLAIALFFLGRTRYRFVQLSGPNPLSSFCQVVVASCNKAKIALPVENGLLYDGPEERQKPKSTAALPAKDFRFLDHAAIVTEEDALAPNPWRLCTVAQVEDVKCVLRVVPIWLCTLTFAGVFVQMVSLFVEQGAAMDTALPGGFHIPPASLTAFDILVVSFFIVSYDKLSWMLDKLNTPVFPPNFDLWKMGAGLVVAMAGMVVAGILERERRDRGEGHQQSSLFILWQVPQYVLIGTGEALVYVGQYDFFSSQVPEALKSVGIGLSMASVAVGSYVCSLVLTVVMAVTTRGGRVGWVPPDLNQGRLDAFFFLMAGLTAVELDPEGILGPPQRGHIARLEFRKQLEKDAVTREAFNRQLREEREQRRRRRESRVVPETIEELIEYFLDTEAREIEVEIARLNKEFFDHLQTELGQLRFAINRTKEIEDRTIELEAMQKVLLEGTEAYDKMQMDFVSARERLMKILQAKDRKSAILELVEKNELNRSVLALLDENIASAQASNQKEAADFMESVRATVVKYITV</sequence>
<organism evidence="7 8">
    <name type="scientific">Zingiber officinale</name>
    <name type="common">Ginger</name>
    <name type="synonym">Amomum zingiber</name>
    <dbReference type="NCBI Taxonomy" id="94328"/>
    <lineage>
        <taxon>Eukaryota</taxon>
        <taxon>Viridiplantae</taxon>
        <taxon>Streptophyta</taxon>
        <taxon>Embryophyta</taxon>
        <taxon>Tracheophyta</taxon>
        <taxon>Spermatophyta</taxon>
        <taxon>Magnoliopsida</taxon>
        <taxon>Liliopsida</taxon>
        <taxon>Zingiberales</taxon>
        <taxon>Zingiberaceae</taxon>
        <taxon>Zingiber</taxon>
    </lineage>
</organism>
<proteinExistence type="inferred from homology"/>
<feature type="transmembrane region" description="Helical" evidence="6">
    <location>
        <begin position="375"/>
        <end position="392"/>
    </location>
</feature>
<feature type="transmembrane region" description="Helical" evidence="6">
    <location>
        <begin position="138"/>
        <end position="155"/>
    </location>
</feature>
<keyword evidence="4 6" id="KW-1133">Transmembrane helix</keyword>
<keyword evidence="8" id="KW-1185">Reference proteome</keyword>
<feature type="transmembrane region" description="Helical" evidence="6">
    <location>
        <begin position="489"/>
        <end position="513"/>
    </location>
</feature>
<dbReference type="SUPFAM" id="SSF103473">
    <property type="entry name" value="MFS general substrate transporter"/>
    <property type="match status" value="1"/>
</dbReference>
<evidence type="ECO:0000256" key="6">
    <source>
        <dbReference type="SAM" id="Phobius"/>
    </source>
</evidence>
<evidence type="ECO:0000256" key="1">
    <source>
        <dbReference type="ARBA" id="ARBA00004141"/>
    </source>
</evidence>
<feature type="transmembrane region" description="Helical" evidence="6">
    <location>
        <begin position="215"/>
        <end position="235"/>
    </location>
</feature>
<keyword evidence="3 6" id="KW-0812">Transmembrane</keyword>
<dbReference type="InterPro" id="IPR036259">
    <property type="entry name" value="MFS_trans_sf"/>
</dbReference>
<feature type="transmembrane region" description="Helical" evidence="6">
    <location>
        <begin position="187"/>
        <end position="209"/>
    </location>
</feature>
<evidence type="ECO:0000313" key="8">
    <source>
        <dbReference type="Proteomes" id="UP000734854"/>
    </source>
</evidence>
<evidence type="ECO:0000256" key="3">
    <source>
        <dbReference type="ARBA" id="ARBA00022692"/>
    </source>
</evidence>
<dbReference type="GO" id="GO:0022857">
    <property type="term" value="F:transmembrane transporter activity"/>
    <property type="evidence" value="ECO:0007669"/>
    <property type="project" value="InterPro"/>
</dbReference>
<dbReference type="AlphaFoldDB" id="A0A8J5H9K9"/>
<comment type="subcellular location">
    <subcellularLocation>
        <location evidence="1">Membrane</location>
        <topology evidence="1">Multi-pass membrane protein</topology>
    </subcellularLocation>
</comment>
<comment type="caution">
    <text evidence="7">The sequence shown here is derived from an EMBL/GenBank/DDBJ whole genome shotgun (WGS) entry which is preliminary data.</text>
</comment>
<gene>
    <name evidence="7" type="ORF">ZIOFF_019491</name>
</gene>
<feature type="transmembrane region" description="Helical" evidence="6">
    <location>
        <begin position="96"/>
        <end position="118"/>
    </location>
</feature>
<keyword evidence="5 6" id="KW-0472">Membrane</keyword>